<evidence type="ECO:0000313" key="10">
    <source>
        <dbReference type="Proteomes" id="UP000565521"/>
    </source>
</evidence>
<dbReference type="InterPro" id="IPR036259">
    <property type="entry name" value="MFS_trans_sf"/>
</dbReference>
<dbReference type="SUPFAM" id="SSF103473">
    <property type="entry name" value="MFS general substrate transporter"/>
    <property type="match status" value="1"/>
</dbReference>
<evidence type="ECO:0000256" key="1">
    <source>
        <dbReference type="ARBA" id="ARBA00004651"/>
    </source>
</evidence>
<evidence type="ECO:0000256" key="4">
    <source>
        <dbReference type="ARBA" id="ARBA00022692"/>
    </source>
</evidence>
<dbReference type="InterPro" id="IPR011701">
    <property type="entry name" value="MFS"/>
</dbReference>
<evidence type="ECO:0000256" key="7">
    <source>
        <dbReference type="SAM" id="Phobius"/>
    </source>
</evidence>
<dbReference type="RefSeq" id="WP_176908766.1">
    <property type="nucleotide sequence ID" value="NZ_JABKAU010000019.1"/>
</dbReference>
<feature type="transmembrane region" description="Helical" evidence="7">
    <location>
        <begin position="54"/>
        <end position="77"/>
    </location>
</feature>
<feature type="transmembrane region" description="Helical" evidence="7">
    <location>
        <begin position="228"/>
        <end position="249"/>
    </location>
</feature>
<feature type="transmembrane region" description="Helical" evidence="7">
    <location>
        <begin position="109"/>
        <end position="131"/>
    </location>
</feature>
<keyword evidence="3" id="KW-1003">Cell membrane</keyword>
<keyword evidence="10" id="KW-1185">Reference proteome</keyword>
<feature type="transmembrane region" description="Helical" evidence="7">
    <location>
        <begin position="287"/>
        <end position="305"/>
    </location>
</feature>
<dbReference type="GO" id="GO:0005886">
    <property type="term" value="C:plasma membrane"/>
    <property type="evidence" value="ECO:0007669"/>
    <property type="project" value="UniProtKB-SubCell"/>
</dbReference>
<name>A0A7Y7U5W3_9BACT</name>
<dbReference type="CDD" id="cd06173">
    <property type="entry name" value="MFS_MefA_like"/>
    <property type="match status" value="1"/>
</dbReference>
<dbReference type="PANTHER" id="PTHR43266">
    <property type="entry name" value="MACROLIDE-EFFLUX PROTEIN"/>
    <property type="match status" value="1"/>
</dbReference>
<keyword evidence="6 7" id="KW-0472">Membrane</keyword>
<dbReference type="Proteomes" id="UP000565521">
    <property type="component" value="Unassembled WGS sequence"/>
</dbReference>
<evidence type="ECO:0000256" key="6">
    <source>
        <dbReference type="ARBA" id="ARBA00023136"/>
    </source>
</evidence>
<evidence type="ECO:0000256" key="5">
    <source>
        <dbReference type="ARBA" id="ARBA00022989"/>
    </source>
</evidence>
<comment type="subcellular location">
    <subcellularLocation>
        <location evidence="1">Cell membrane</location>
        <topology evidence="1">Multi-pass membrane protein</topology>
    </subcellularLocation>
</comment>
<dbReference type="AlphaFoldDB" id="A0A7Y7U5W3"/>
<dbReference type="InterPro" id="IPR020846">
    <property type="entry name" value="MFS_dom"/>
</dbReference>
<dbReference type="PANTHER" id="PTHR43266:SF2">
    <property type="entry name" value="MAJOR FACILITATOR SUPERFAMILY (MFS) PROFILE DOMAIN-CONTAINING PROTEIN"/>
    <property type="match status" value="1"/>
</dbReference>
<proteinExistence type="predicted"/>
<accession>A0A7Y7U5W3</accession>
<feature type="transmembrane region" description="Helical" evidence="7">
    <location>
        <begin position="143"/>
        <end position="168"/>
    </location>
</feature>
<sequence length="413" mass="43399">MNLSTVFAPFTSLRNPVFARLYAAQTASLLGDALTWVGLALLAFELGGAESAGILAFALTLRVTAFVVLSPLAGLLADRLNRKFILVTADVTCMGVISLLPFVTEVWQVYALMLLVNAFTAFFTPTFQATVPAVTTPEELPQAISLSGATYELLGVLGPGLAGAVAVVLGTRNIFFLDAATFLVSGILILTLPGRLRGEAEVKADTRITVPNLLVGTRRLWGRGPMRYALLLELVAAVSGALILVNTVGRVKGQLGLGNAEYGWVMSAFGIGATAAALLAGGLAQRIAQTSFVLVGALVTTVAVLPANQAGLGGLLFLWLLAGAGQNWVNLSTQTIIAGQTPLEFQGRVYGAHFAWSHLWWAFAYPLAGFLGTHYGTGSFLWGGLVALALLVGTWLLSPKRAELAAEQKSTPT</sequence>
<feature type="transmembrane region" description="Helical" evidence="7">
    <location>
        <begin position="174"/>
        <end position="193"/>
    </location>
</feature>
<comment type="caution">
    <text evidence="9">The sequence shown here is derived from an EMBL/GenBank/DDBJ whole genome shotgun (WGS) entry which is preliminary data.</text>
</comment>
<dbReference type="EMBL" id="JABKAU010000019">
    <property type="protein sequence ID" value="NVO31873.1"/>
    <property type="molecule type" value="Genomic_DNA"/>
</dbReference>
<dbReference type="Gene3D" id="1.20.1250.20">
    <property type="entry name" value="MFS general substrate transporter like domains"/>
    <property type="match status" value="2"/>
</dbReference>
<evidence type="ECO:0000256" key="2">
    <source>
        <dbReference type="ARBA" id="ARBA00022448"/>
    </source>
</evidence>
<evidence type="ECO:0000256" key="3">
    <source>
        <dbReference type="ARBA" id="ARBA00022475"/>
    </source>
</evidence>
<dbReference type="Pfam" id="PF07690">
    <property type="entry name" value="MFS_1"/>
    <property type="match status" value="1"/>
</dbReference>
<feature type="transmembrane region" description="Helical" evidence="7">
    <location>
        <begin position="261"/>
        <end position="280"/>
    </location>
</feature>
<feature type="transmembrane region" description="Helical" evidence="7">
    <location>
        <begin position="349"/>
        <end position="368"/>
    </location>
</feature>
<gene>
    <name evidence="9" type="ORF">HW554_11675</name>
</gene>
<protein>
    <submittedName>
        <fullName evidence="9">MFS transporter</fullName>
    </submittedName>
</protein>
<feature type="domain" description="Major facilitator superfamily (MFS) profile" evidence="8">
    <location>
        <begin position="1"/>
        <end position="402"/>
    </location>
</feature>
<feature type="transmembrane region" description="Helical" evidence="7">
    <location>
        <begin position="380"/>
        <end position="398"/>
    </location>
</feature>
<evidence type="ECO:0000313" key="9">
    <source>
        <dbReference type="EMBL" id="NVO31873.1"/>
    </source>
</evidence>
<evidence type="ECO:0000259" key="8">
    <source>
        <dbReference type="PROSITE" id="PS50850"/>
    </source>
</evidence>
<dbReference type="GO" id="GO:0022857">
    <property type="term" value="F:transmembrane transporter activity"/>
    <property type="evidence" value="ECO:0007669"/>
    <property type="project" value="InterPro"/>
</dbReference>
<keyword evidence="2" id="KW-0813">Transport</keyword>
<keyword evidence="5 7" id="KW-1133">Transmembrane helix</keyword>
<feature type="transmembrane region" description="Helical" evidence="7">
    <location>
        <begin position="84"/>
        <end position="103"/>
    </location>
</feature>
<feature type="transmembrane region" description="Helical" evidence="7">
    <location>
        <begin position="21"/>
        <end position="42"/>
    </location>
</feature>
<keyword evidence="4 7" id="KW-0812">Transmembrane</keyword>
<organism evidence="9 10">
    <name type="scientific">Hymenobacter lapidiphilus</name>
    <dbReference type="NCBI Taxonomy" id="2608003"/>
    <lineage>
        <taxon>Bacteria</taxon>
        <taxon>Pseudomonadati</taxon>
        <taxon>Bacteroidota</taxon>
        <taxon>Cytophagia</taxon>
        <taxon>Cytophagales</taxon>
        <taxon>Hymenobacteraceae</taxon>
        <taxon>Hymenobacter</taxon>
    </lineage>
</organism>
<dbReference type="PROSITE" id="PS50850">
    <property type="entry name" value="MFS"/>
    <property type="match status" value="1"/>
</dbReference>
<reference evidence="9 10" key="1">
    <citation type="submission" date="2020-05" db="EMBL/GenBank/DDBJ databases">
        <title>Hymenobacter terrestris sp. nov. and Hymenobacter lapidiphilus sp. nov., isolated from regoliths in Antarctica.</title>
        <authorList>
            <person name="Sedlacek I."/>
            <person name="Pantucek R."/>
            <person name="Zeman M."/>
            <person name="Holochova P."/>
            <person name="Kralova S."/>
            <person name="Stankova E."/>
            <person name="Sedo O."/>
            <person name="Micenkova L."/>
            <person name="Svec P."/>
            <person name="Gupta V."/>
            <person name="Sood U."/>
            <person name="Korpole U.S."/>
            <person name="Lal R."/>
        </authorList>
    </citation>
    <scope>NUCLEOTIDE SEQUENCE [LARGE SCALE GENOMIC DNA]</scope>
    <source>
        <strain evidence="9 10">P5342</strain>
    </source>
</reference>